<sequence>MNINLILILQRCTSVIGGFQRGGATLIHIYSDFNLSAIMTLYKRRCKCIVFTDILFNNIKAGSIDIIIYISKNANLIHYNFAYIATSRTDGVSVPLHDLTGI</sequence>
<accession>A0A4Y5JV56</accession>
<organism evidence="1 2">
    <name type="scientific">Pseudomonas phage vB_PaeM_PA5oct</name>
    <dbReference type="NCBI Taxonomy" id="2163605"/>
    <lineage>
        <taxon>Viruses</taxon>
        <taxon>Duplodnaviria</taxon>
        <taxon>Heunggongvirae</taxon>
        <taxon>Uroviricota</taxon>
        <taxon>Caudoviricetes</taxon>
        <taxon>Arenbergviridae</taxon>
        <taxon>Wroclawvirus</taxon>
        <taxon>Wroclawvirus PA5oct</taxon>
    </lineage>
</organism>
<proteinExistence type="predicted"/>
<reference evidence="2" key="1">
    <citation type="journal article" date="2020" name="bioRxiv">
        <title>Integrative omics analysis of Pseudomonas aeruginosa virus PA5oct highlights the molecular complexity of jumbo phages.</title>
        <authorList>
            <person name="Lood C."/>
            <person name="Danis-Wlodarczyk K."/>
            <person name="Blasdel B.G."/>
            <person name="Jang H.B."/>
            <person name="Vandenheuvel D."/>
            <person name="Briers Y."/>
            <person name="Noben J.-P."/>
            <person name="van Noort V."/>
            <person name="Drulis-Kawa Z."/>
            <person name="Lavigne R."/>
        </authorList>
    </citation>
    <scope>NUCLEOTIDE SEQUENCE [LARGE SCALE GENOMIC DNA]</scope>
</reference>
<evidence type="ECO:0000313" key="1">
    <source>
        <dbReference type="EMBL" id="QCG76270.1"/>
    </source>
</evidence>
<dbReference type="EMBL" id="MK797984">
    <property type="protein sequence ID" value="QCG76270.1"/>
    <property type="molecule type" value="Genomic_DNA"/>
</dbReference>
<evidence type="ECO:0000313" key="2">
    <source>
        <dbReference type="Proteomes" id="UP000316733"/>
    </source>
</evidence>
<keyword evidence="2" id="KW-1185">Reference proteome</keyword>
<gene>
    <name evidence="1" type="ORF">EST35_0390</name>
</gene>
<protein>
    <submittedName>
        <fullName evidence="1">Uncharacterized protein</fullName>
    </submittedName>
</protein>
<dbReference type="Proteomes" id="UP000316733">
    <property type="component" value="Segment"/>
</dbReference>
<name>A0A4Y5JV56_9CAUD</name>